<organism evidence="1 2">
    <name type="scientific">Botryotinia convoluta</name>
    <dbReference type="NCBI Taxonomy" id="54673"/>
    <lineage>
        <taxon>Eukaryota</taxon>
        <taxon>Fungi</taxon>
        <taxon>Dikarya</taxon>
        <taxon>Ascomycota</taxon>
        <taxon>Pezizomycotina</taxon>
        <taxon>Leotiomycetes</taxon>
        <taxon>Helotiales</taxon>
        <taxon>Sclerotiniaceae</taxon>
        <taxon>Botryotinia</taxon>
    </lineage>
</organism>
<name>A0A4Z1I2P7_9HELO</name>
<keyword evidence="2" id="KW-1185">Reference proteome</keyword>
<accession>A0A4Z1I2P7</accession>
<reference evidence="1 2" key="1">
    <citation type="submission" date="2017-12" db="EMBL/GenBank/DDBJ databases">
        <title>Comparative genomics of Botrytis spp.</title>
        <authorList>
            <person name="Valero-Jimenez C.A."/>
            <person name="Tapia P."/>
            <person name="Veloso J."/>
            <person name="Silva-Moreno E."/>
            <person name="Staats M."/>
            <person name="Valdes J.H."/>
            <person name="Van Kan J.A.L."/>
        </authorList>
    </citation>
    <scope>NUCLEOTIDE SEQUENCE [LARGE SCALE GENOMIC DNA]</scope>
    <source>
        <strain evidence="1 2">MUCL11595</strain>
    </source>
</reference>
<comment type="caution">
    <text evidence="1">The sequence shown here is derived from an EMBL/GenBank/DDBJ whole genome shotgun (WGS) entry which is preliminary data.</text>
</comment>
<proteinExistence type="predicted"/>
<dbReference type="Proteomes" id="UP000297527">
    <property type="component" value="Unassembled WGS sequence"/>
</dbReference>
<gene>
    <name evidence="1" type="ORF">BCON_0084g00360</name>
</gene>
<sequence length="72" mass="8257">MGYLISGDFPSLRMGVHDLHARLVQHRHITVTFLPLVILYNAELYHRTLPQNFTTTLPQNLITGHLTMGNFI</sequence>
<dbReference type="AlphaFoldDB" id="A0A4Z1I2P7"/>
<evidence type="ECO:0000313" key="2">
    <source>
        <dbReference type="Proteomes" id="UP000297527"/>
    </source>
</evidence>
<evidence type="ECO:0000313" key="1">
    <source>
        <dbReference type="EMBL" id="TGO55968.1"/>
    </source>
</evidence>
<dbReference type="EMBL" id="PQXN01000084">
    <property type="protein sequence ID" value="TGO55968.1"/>
    <property type="molecule type" value="Genomic_DNA"/>
</dbReference>
<protein>
    <submittedName>
        <fullName evidence="1">Uncharacterized protein</fullName>
    </submittedName>
</protein>